<organism evidence="8">
    <name type="scientific">Tetraodon nigroviridis</name>
    <name type="common">Spotted green pufferfish</name>
    <name type="synonym">Chelonodon nigroviridis</name>
    <dbReference type="NCBI Taxonomy" id="99883"/>
    <lineage>
        <taxon>Eukaryota</taxon>
        <taxon>Metazoa</taxon>
        <taxon>Chordata</taxon>
        <taxon>Craniata</taxon>
        <taxon>Vertebrata</taxon>
        <taxon>Euteleostomi</taxon>
        <taxon>Actinopterygii</taxon>
        <taxon>Neopterygii</taxon>
        <taxon>Teleostei</taxon>
        <taxon>Neoteleostei</taxon>
        <taxon>Acanthomorphata</taxon>
        <taxon>Eupercaria</taxon>
        <taxon>Tetraodontiformes</taxon>
        <taxon>Tetradontoidea</taxon>
        <taxon>Tetraodontidae</taxon>
        <taxon>Tetraodon</taxon>
    </lineage>
</organism>
<keyword evidence="4" id="KW-0677">Repeat</keyword>
<dbReference type="SUPFAM" id="SSF82895">
    <property type="entry name" value="TSP-1 type 1 repeat"/>
    <property type="match status" value="5"/>
</dbReference>
<dbReference type="SUPFAM" id="SSF57567">
    <property type="entry name" value="Serine protease inhibitors"/>
    <property type="match status" value="1"/>
</dbReference>
<keyword evidence="2" id="KW-0964">Secreted</keyword>
<dbReference type="InterPro" id="IPR052065">
    <property type="entry name" value="Compl_asym_regulator"/>
</dbReference>
<dbReference type="PRINTS" id="PR01705">
    <property type="entry name" value="TSP1REPEAT"/>
</dbReference>
<dbReference type="InterPro" id="IPR002919">
    <property type="entry name" value="TIL_dom"/>
</dbReference>
<dbReference type="InterPro" id="IPR036383">
    <property type="entry name" value="TSP1_rpt_sf"/>
</dbReference>
<keyword evidence="6" id="KW-0472">Membrane</keyword>
<dbReference type="Gene3D" id="2.10.25.10">
    <property type="entry name" value="Laminin"/>
    <property type="match status" value="1"/>
</dbReference>
<dbReference type="Pfam" id="PF01826">
    <property type="entry name" value="TIL"/>
    <property type="match status" value="1"/>
</dbReference>
<sequence length="423" mass="45671">WSQWSMCSVSCGGGQQHRSRICSSPPCSSLSRQSKTCNTHVCLGSTGSVSVAKAVLLTVPSVCEHGRWNCSLQHCPVHGGLSPWSSWSACSLSCGGLGLKTRTRSCSQPAAAHGGRDCQGARQETTFCQAPQCPVDGGWSRWSPWSRCDKRCGGGRSIRTRSCSSPPPKNGGKKCQGEKNHVKPCNTKPCDDKGCPPGQEFVSCAKQCPQKCADLQQGIECQESGECQPGCRCPEGGRPAVSPVGGAREPDTVDGGWTPWSVWSDCSVTCGHGTQIRTHACINPPPRNNGSDCLGPERETRDCPTLPCLGLFTDFLLFIIMLYWIYILYSEPGFVVAFDGISADDLCPWSPWSSCSQSCGAGSVSRRRMCLCEAAGDETCPAEIEAERNRQENQLCYKQPCPSKLQSTRVFRELPSLLTISIK</sequence>
<dbReference type="PANTHER" id="PTHR22906:SF43">
    <property type="entry name" value="PROPERDIN"/>
    <property type="match status" value="1"/>
</dbReference>
<reference evidence="8" key="1">
    <citation type="journal article" date="2004" name="Nature">
        <title>Genome duplication in the teleost fish Tetraodon nigroviridis reveals the early vertebrate proto-karyotype.</title>
        <authorList>
            <person name="Jaillon O."/>
            <person name="Aury J.-M."/>
            <person name="Brunet F."/>
            <person name="Petit J.-L."/>
            <person name="Stange-Thomann N."/>
            <person name="Mauceli E."/>
            <person name="Bouneau L."/>
            <person name="Fischer C."/>
            <person name="Ozouf-Costaz C."/>
            <person name="Bernot A."/>
            <person name="Nicaud S."/>
            <person name="Jaffe D."/>
            <person name="Fisher S."/>
            <person name="Lutfalla G."/>
            <person name="Dossat C."/>
            <person name="Segurens B."/>
            <person name="Dasilva C."/>
            <person name="Salanoubat M."/>
            <person name="Levy M."/>
            <person name="Boudet N."/>
            <person name="Castellano S."/>
            <person name="Anthouard V."/>
            <person name="Jubin C."/>
            <person name="Castelli V."/>
            <person name="Katinka M."/>
            <person name="Vacherie B."/>
            <person name="Biemont C."/>
            <person name="Skalli Z."/>
            <person name="Cattolico L."/>
            <person name="Poulain J."/>
            <person name="De Berardinis V."/>
            <person name="Cruaud C."/>
            <person name="Duprat S."/>
            <person name="Brottier P."/>
            <person name="Coutanceau J.-P."/>
            <person name="Gouzy J."/>
            <person name="Parra G."/>
            <person name="Lardier G."/>
            <person name="Chapple C."/>
            <person name="McKernan K.J."/>
            <person name="McEwan P."/>
            <person name="Bosak S."/>
            <person name="Kellis M."/>
            <person name="Volff J.-N."/>
            <person name="Guigo R."/>
            <person name="Zody M.C."/>
            <person name="Mesirov J."/>
            <person name="Lindblad-Toh K."/>
            <person name="Birren B."/>
            <person name="Nusbaum C."/>
            <person name="Kahn D."/>
            <person name="Robinson-Rechavi M."/>
            <person name="Laudet V."/>
            <person name="Schachter V."/>
            <person name="Quetier F."/>
            <person name="Saurin W."/>
            <person name="Scarpelli C."/>
            <person name="Wincker P."/>
            <person name="Lander E.S."/>
            <person name="Weissenbach J."/>
            <person name="Roest Crollius H."/>
        </authorList>
    </citation>
    <scope>NUCLEOTIDE SEQUENCE [LARGE SCALE GENOMIC DNA]</scope>
</reference>
<comment type="subcellular location">
    <subcellularLocation>
        <location evidence="1">Secreted</location>
    </subcellularLocation>
</comment>
<dbReference type="FunFam" id="2.20.100.10:FF:000007">
    <property type="entry name" value="Thrombospondin 1"/>
    <property type="match status" value="2"/>
</dbReference>
<evidence type="ECO:0000256" key="4">
    <source>
        <dbReference type="ARBA" id="ARBA00022737"/>
    </source>
</evidence>
<dbReference type="SMART" id="SM00209">
    <property type="entry name" value="TSP1"/>
    <property type="match status" value="5"/>
</dbReference>
<dbReference type="AlphaFoldDB" id="Q4SKI7"/>
<dbReference type="Pfam" id="PF00090">
    <property type="entry name" value="TSP_1"/>
    <property type="match status" value="5"/>
</dbReference>
<proteinExistence type="predicted"/>
<evidence type="ECO:0000256" key="5">
    <source>
        <dbReference type="ARBA" id="ARBA00023157"/>
    </source>
</evidence>
<evidence type="ECO:0000259" key="7">
    <source>
        <dbReference type="Pfam" id="PF01826"/>
    </source>
</evidence>
<keyword evidence="6" id="KW-1133">Transmembrane helix</keyword>
<evidence type="ECO:0000256" key="1">
    <source>
        <dbReference type="ARBA" id="ARBA00004613"/>
    </source>
</evidence>
<name>Q4SKI7_TETNG</name>
<dbReference type="OrthoDB" id="446173at2759"/>
<keyword evidence="6" id="KW-0812">Transmembrane</keyword>
<evidence type="ECO:0000313" key="8">
    <source>
        <dbReference type="EMBL" id="CAF98845.1"/>
    </source>
</evidence>
<evidence type="ECO:0000256" key="3">
    <source>
        <dbReference type="ARBA" id="ARBA00022729"/>
    </source>
</evidence>
<dbReference type="PANTHER" id="PTHR22906">
    <property type="entry name" value="PROPERDIN"/>
    <property type="match status" value="1"/>
</dbReference>
<feature type="transmembrane region" description="Helical" evidence="6">
    <location>
        <begin position="309"/>
        <end position="329"/>
    </location>
</feature>
<accession>Q4SKI7</accession>
<protein>
    <submittedName>
        <fullName evidence="8">Chromosome undetermined SCAF14565, whole genome shotgun sequence</fullName>
    </submittedName>
</protein>
<dbReference type="InterPro" id="IPR036084">
    <property type="entry name" value="Ser_inhib-like_sf"/>
</dbReference>
<gene>
    <name evidence="8" type="ORF">GSTENG00016703001</name>
</gene>
<evidence type="ECO:0000256" key="2">
    <source>
        <dbReference type="ARBA" id="ARBA00022525"/>
    </source>
</evidence>
<evidence type="ECO:0000256" key="6">
    <source>
        <dbReference type="SAM" id="Phobius"/>
    </source>
</evidence>
<dbReference type="Gene3D" id="2.20.100.10">
    <property type="entry name" value="Thrombospondin type-1 (TSP1) repeat"/>
    <property type="match status" value="5"/>
</dbReference>
<dbReference type="KEGG" id="tng:GSTEN00016703G001"/>
<reference evidence="8" key="2">
    <citation type="submission" date="2004-02" db="EMBL/GenBank/DDBJ databases">
        <authorList>
            <consortium name="Genoscope"/>
            <consortium name="Whitehead Institute Centre for Genome Research"/>
        </authorList>
    </citation>
    <scope>NUCLEOTIDE SEQUENCE</scope>
</reference>
<dbReference type="EMBL" id="CAAE01014565">
    <property type="protein sequence ID" value="CAF98845.1"/>
    <property type="molecule type" value="Genomic_DNA"/>
</dbReference>
<keyword evidence="5" id="KW-1015">Disulfide bond</keyword>
<dbReference type="FunFam" id="2.20.100.10:FF:000002">
    <property type="entry name" value="Unc-5 netrin receptor C"/>
    <property type="match status" value="1"/>
</dbReference>
<feature type="non-terminal residue" evidence="8">
    <location>
        <position position="1"/>
    </location>
</feature>
<dbReference type="CDD" id="cd19941">
    <property type="entry name" value="TIL"/>
    <property type="match status" value="1"/>
</dbReference>
<dbReference type="PROSITE" id="PS50092">
    <property type="entry name" value="TSP1"/>
    <property type="match status" value="5"/>
</dbReference>
<keyword evidence="3" id="KW-0732">Signal</keyword>
<feature type="domain" description="TIL" evidence="7">
    <location>
        <begin position="195"/>
        <end position="236"/>
    </location>
</feature>
<dbReference type="InterPro" id="IPR000884">
    <property type="entry name" value="TSP1_rpt"/>
</dbReference>